<organism evidence="7 8">
    <name type="scientific">Chitinophaga eiseniae</name>
    <dbReference type="NCBI Taxonomy" id="634771"/>
    <lineage>
        <taxon>Bacteria</taxon>
        <taxon>Pseudomonadati</taxon>
        <taxon>Bacteroidota</taxon>
        <taxon>Chitinophagia</taxon>
        <taxon>Chitinophagales</taxon>
        <taxon>Chitinophagaceae</taxon>
        <taxon>Chitinophaga</taxon>
    </lineage>
</organism>
<dbReference type="InterPro" id="IPR013324">
    <property type="entry name" value="RNA_pol_sigma_r3/r4-like"/>
</dbReference>
<dbReference type="RefSeq" id="WP_078671259.1">
    <property type="nucleotide sequence ID" value="NZ_FUWZ01000003.1"/>
</dbReference>
<dbReference type="InterPro" id="IPR013325">
    <property type="entry name" value="RNA_pol_sigma_r2"/>
</dbReference>
<dbReference type="GO" id="GO:0016987">
    <property type="term" value="F:sigma factor activity"/>
    <property type="evidence" value="ECO:0007669"/>
    <property type="project" value="UniProtKB-KW"/>
</dbReference>
<dbReference type="Pfam" id="PF04542">
    <property type="entry name" value="Sigma70_r2"/>
    <property type="match status" value="1"/>
</dbReference>
<dbReference type="InterPro" id="IPR014327">
    <property type="entry name" value="RNA_pol_sigma70_bacteroid"/>
</dbReference>
<dbReference type="InterPro" id="IPR036388">
    <property type="entry name" value="WH-like_DNA-bd_sf"/>
</dbReference>
<keyword evidence="8" id="KW-1185">Reference proteome</keyword>
<dbReference type="STRING" id="634771.SAMN04488128_103944"/>
<dbReference type="Gene3D" id="1.10.10.10">
    <property type="entry name" value="Winged helix-like DNA-binding domain superfamily/Winged helix DNA-binding domain"/>
    <property type="match status" value="1"/>
</dbReference>
<evidence type="ECO:0000256" key="1">
    <source>
        <dbReference type="ARBA" id="ARBA00010641"/>
    </source>
</evidence>
<dbReference type="PANTHER" id="PTHR43133">
    <property type="entry name" value="RNA POLYMERASE ECF-TYPE SIGMA FACTO"/>
    <property type="match status" value="1"/>
</dbReference>
<dbReference type="GO" id="GO:0006352">
    <property type="term" value="P:DNA-templated transcription initiation"/>
    <property type="evidence" value="ECO:0007669"/>
    <property type="project" value="InterPro"/>
</dbReference>
<sequence>MKELLHRIQFHDDQLAFKAFYQQQMFPLYQFALAFLKQHQPAEEAVNDVFVKLWQRRHTLHEIDNIRVYLYVAVKHTALNQLRAATPFEEADLDNVQAPQVRFCAGAEQRLLTHELQDAIAAAIRMLPPKCQMIFKLVKEDGLSYKEVAGILNISPKTVDAQLMIALKKLSASLQPFLQHTVV</sequence>
<keyword evidence="3" id="KW-0731">Sigma factor</keyword>
<dbReference type="Gene3D" id="1.10.1740.10">
    <property type="match status" value="1"/>
</dbReference>
<feature type="domain" description="RNA polymerase sigma-70 region 2" evidence="5">
    <location>
        <begin position="28"/>
        <end position="85"/>
    </location>
</feature>
<evidence type="ECO:0000259" key="6">
    <source>
        <dbReference type="Pfam" id="PF08281"/>
    </source>
</evidence>
<dbReference type="SUPFAM" id="SSF88946">
    <property type="entry name" value="Sigma2 domain of RNA polymerase sigma factors"/>
    <property type="match status" value="1"/>
</dbReference>
<protein>
    <submittedName>
        <fullName evidence="7">RNA polymerase sigma-70 factor, ECF subfamily</fullName>
    </submittedName>
</protein>
<dbReference type="NCBIfam" id="TIGR02985">
    <property type="entry name" value="Sig70_bacteroi1"/>
    <property type="match status" value="1"/>
</dbReference>
<feature type="domain" description="RNA polymerase sigma factor 70 region 4 type 2" evidence="6">
    <location>
        <begin position="118"/>
        <end position="170"/>
    </location>
</feature>
<evidence type="ECO:0000313" key="8">
    <source>
        <dbReference type="Proteomes" id="UP000190367"/>
    </source>
</evidence>
<reference evidence="8" key="1">
    <citation type="submission" date="2017-02" db="EMBL/GenBank/DDBJ databases">
        <authorList>
            <person name="Varghese N."/>
            <person name="Submissions S."/>
        </authorList>
    </citation>
    <scope>NUCLEOTIDE SEQUENCE [LARGE SCALE GENOMIC DNA]</scope>
    <source>
        <strain evidence="8">DSM 22224</strain>
    </source>
</reference>
<evidence type="ECO:0000256" key="4">
    <source>
        <dbReference type="ARBA" id="ARBA00023163"/>
    </source>
</evidence>
<dbReference type="InterPro" id="IPR039425">
    <property type="entry name" value="RNA_pol_sigma-70-like"/>
</dbReference>
<dbReference type="SUPFAM" id="SSF88659">
    <property type="entry name" value="Sigma3 and sigma4 domains of RNA polymerase sigma factors"/>
    <property type="match status" value="1"/>
</dbReference>
<evidence type="ECO:0000256" key="2">
    <source>
        <dbReference type="ARBA" id="ARBA00023015"/>
    </source>
</evidence>
<dbReference type="InterPro" id="IPR013249">
    <property type="entry name" value="RNA_pol_sigma70_r4_t2"/>
</dbReference>
<gene>
    <name evidence="7" type="ORF">SAMN04488128_103944</name>
</gene>
<comment type="similarity">
    <text evidence="1">Belongs to the sigma-70 factor family. ECF subfamily.</text>
</comment>
<dbReference type="NCBIfam" id="TIGR02937">
    <property type="entry name" value="sigma70-ECF"/>
    <property type="match status" value="1"/>
</dbReference>
<accession>A0A1T4T0S9</accession>
<dbReference type="Proteomes" id="UP000190367">
    <property type="component" value="Unassembled WGS sequence"/>
</dbReference>
<name>A0A1T4T0S9_9BACT</name>
<dbReference type="PANTHER" id="PTHR43133:SF46">
    <property type="entry name" value="RNA POLYMERASE SIGMA-70 FACTOR ECF SUBFAMILY"/>
    <property type="match status" value="1"/>
</dbReference>
<dbReference type="CDD" id="cd06171">
    <property type="entry name" value="Sigma70_r4"/>
    <property type="match status" value="1"/>
</dbReference>
<dbReference type="InterPro" id="IPR007627">
    <property type="entry name" value="RNA_pol_sigma70_r2"/>
</dbReference>
<evidence type="ECO:0000259" key="5">
    <source>
        <dbReference type="Pfam" id="PF04542"/>
    </source>
</evidence>
<dbReference type="InterPro" id="IPR014284">
    <property type="entry name" value="RNA_pol_sigma-70_dom"/>
</dbReference>
<keyword evidence="4" id="KW-0804">Transcription</keyword>
<dbReference type="Pfam" id="PF08281">
    <property type="entry name" value="Sigma70_r4_2"/>
    <property type="match status" value="1"/>
</dbReference>
<dbReference type="EMBL" id="FUWZ01000003">
    <property type="protein sequence ID" value="SKA34063.1"/>
    <property type="molecule type" value="Genomic_DNA"/>
</dbReference>
<evidence type="ECO:0000256" key="3">
    <source>
        <dbReference type="ARBA" id="ARBA00023082"/>
    </source>
</evidence>
<keyword evidence="2" id="KW-0805">Transcription regulation</keyword>
<evidence type="ECO:0000313" key="7">
    <source>
        <dbReference type="EMBL" id="SKA34063.1"/>
    </source>
</evidence>
<dbReference type="OrthoDB" id="659361at2"/>
<proteinExistence type="inferred from homology"/>
<dbReference type="AlphaFoldDB" id="A0A1T4T0S9"/>
<dbReference type="GO" id="GO:0003677">
    <property type="term" value="F:DNA binding"/>
    <property type="evidence" value="ECO:0007669"/>
    <property type="project" value="InterPro"/>
</dbReference>